<organism evidence="2 3">
    <name type="scientific">Modicisalibacter tunisiensis</name>
    <dbReference type="NCBI Taxonomy" id="390637"/>
    <lineage>
        <taxon>Bacteria</taxon>
        <taxon>Pseudomonadati</taxon>
        <taxon>Pseudomonadota</taxon>
        <taxon>Gammaproteobacteria</taxon>
        <taxon>Oceanospirillales</taxon>
        <taxon>Halomonadaceae</taxon>
        <taxon>Modicisalibacter</taxon>
    </lineage>
</organism>
<dbReference type="InterPro" id="IPR015904">
    <property type="entry name" value="Sulphide_quinone_reductase"/>
</dbReference>
<dbReference type="Gene3D" id="3.50.50.60">
    <property type="entry name" value="FAD/NAD(P)-binding domain"/>
    <property type="match status" value="2"/>
</dbReference>
<reference evidence="2 3" key="1">
    <citation type="submission" date="2021-05" db="EMBL/GenBank/DDBJ databases">
        <title>Petroleum and Energy Research Collection (APPE): ex situ preservation of microbial diversity associated with the oil industry and exploitation of its biotechnological potential.</title>
        <authorList>
            <person name="Paixao C.T.M."/>
            <person name="Gomes M.B."/>
            <person name="Oliveira V.M."/>
        </authorList>
    </citation>
    <scope>NUCLEOTIDE SEQUENCE [LARGE SCALE GENOMIC DNA]</scope>
    <source>
        <strain evidence="2 3">LIT2</strain>
    </source>
</reference>
<gene>
    <name evidence="2" type="ORF">KGQ91_16375</name>
</gene>
<dbReference type="InterPro" id="IPR036188">
    <property type="entry name" value="FAD/NAD-bd_sf"/>
</dbReference>
<dbReference type="EMBL" id="JAGXFD010000002">
    <property type="protein sequence ID" value="MBZ9569245.1"/>
    <property type="molecule type" value="Genomic_DNA"/>
</dbReference>
<protein>
    <submittedName>
        <fullName evidence="2">NAD(P)/FAD-dependent oxidoreductase</fullName>
    </submittedName>
</protein>
<dbReference type="SUPFAM" id="SSF51905">
    <property type="entry name" value="FAD/NAD(P)-binding domain"/>
    <property type="match status" value="2"/>
</dbReference>
<name>A0ABS7X2X2_9GAMM</name>
<sequence length="426" mass="46467">MSTEFRSPFMSANESVASPSGRHDVLIIGGGAGGIALAASLHKRRTELDIAIIDPADHHDYQPGQTMVGGGVFQASQIRRPMRDVMPEFVHWYPQAAEAIDPEARRVTLDDGRALDYRALVVAPGLVLDWGAIEGLEATLGENGVTSNYRYDLAPYTWSLVESLSSGRALFTQPPMPIKCAGAPQKAMYLACDAWRRRGVLDNIDVSFHNAGGALFGVADYVPALQEYVSRYGIDLCFQQTLKAVDGPSRKAVFRVQGEAGEEDVEVAFDMLHVVPPQRAPELVSRSVLANDAGWLDLDDSTLQHRHYPSVFGLGDVSGTANAKTAAAVRKQAPVVAENLLAWLDDRPLAAAYLGYGACPLTVERGRVVLAEFGYGGQLQPTLPTWLIEGTRATRLGWTLKAHVMPRLYWDAMLKGREWLVEPASR</sequence>
<dbReference type="Pfam" id="PF07992">
    <property type="entry name" value="Pyr_redox_2"/>
    <property type="match status" value="1"/>
</dbReference>
<dbReference type="Proteomes" id="UP001319883">
    <property type="component" value="Unassembled WGS sequence"/>
</dbReference>
<evidence type="ECO:0000313" key="2">
    <source>
        <dbReference type="EMBL" id="MBZ9569245.1"/>
    </source>
</evidence>
<evidence type="ECO:0000259" key="1">
    <source>
        <dbReference type="Pfam" id="PF07992"/>
    </source>
</evidence>
<feature type="domain" description="FAD/NAD(P)-binding" evidence="1">
    <location>
        <begin position="23"/>
        <end position="136"/>
    </location>
</feature>
<comment type="caution">
    <text evidence="2">The sequence shown here is derived from an EMBL/GenBank/DDBJ whole genome shotgun (WGS) entry which is preliminary data.</text>
</comment>
<keyword evidence="3" id="KW-1185">Reference proteome</keyword>
<accession>A0ABS7X2X2</accession>
<dbReference type="PANTHER" id="PTHR10632:SF2">
    <property type="entry name" value="SULFIDE:QUINONE OXIDOREDUCTASE, MITOCHONDRIAL"/>
    <property type="match status" value="1"/>
</dbReference>
<proteinExistence type="predicted"/>
<evidence type="ECO:0000313" key="3">
    <source>
        <dbReference type="Proteomes" id="UP001319883"/>
    </source>
</evidence>
<dbReference type="InterPro" id="IPR023753">
    <property type="entry name" value="FAD/NAD-binding_dom"/>
</dbReference>
<dbReference type="PANTHER" id="PTHR10632">
    <property type="entry name" value="SULFIDE:QUINONE OXIDOREDUCTASE"/>
    <property type="match status" value="1"/>
</dbReference>